<dbReference type="FunFam" id="2.10.25.10:FF:000240">
    <property type="entry name" value="Vitamin K-dependent protein S"/>
    <property type="match status" value="1"/>
</dbReference>
<keyword evidence="9 12" id="KW-1015">Disulfide bond</keyword>
<dbReference type="CDD" id="cd00054">
    <property type="entry name" value="EGF_CA"/>
    <property type="match status" value="1"/>
</dbReference>
<evidence type="ECO:0000256" key="6">
    <source>
        <dbReference type="ARBA" id="ARBA00022737"/>
    </source>
</evidence>
<dbReference type="PROSITE" id="PS51041">
    <property type="entry name" value="EMI"/>
    <property type="match status" value="1"/>
</dbReference>
<feature type="domain" description="EGF-like" evidence="16">
    <location>
        <begin position="149"/>
        <end position="190"/>
    </location>
</feature>
<dbReference type="SMART" id="SM00179">
    <property type="entry name" value="EGF_CA"/>
    <property type="match status" value="7"/>
</dbReference>
<sequence length="1725" mass="187568">MLVCEAYCFLSALIISSSIHESAGAQNSLSPKLPHSVNRASEAEVVRLLDENVESEDGETPDLQPQMPNVCRDSNPRPRTVHQKYKTPYIKLTKMWEPNCGYPGNWCIRYKQQTHYVTHYKTTVKIPDKDQYRCCPGFIQQSGIEGCVPKSNCSQFVQSAFSCKNGGLCYENNGVVRCSCPAGFTGVHCQIQIDDCASGTGDCQKDCALNPKSSYCRCPAGYFLAPDRRRCLDIDECKYNRGGCMYFCENLPGGYRCACPSDMMLAADKISCVPYFDPCKHPPNGDCEHVCTTLPGYRYVCSCRPGYRLADDKKRCLPHDPCQENNGGCQHDCRVVNGEPHCSCHEGYQVSPQDPRKCTDINECSQDNGGCQHQCRNVDGSYSCECNPGWQLGNDGKTCYRVLLEVTDPCQFGNGGCTHICLRTDSNSAECACRPGYDLQADGRTCRDRDECLTGEAACYGPAVVCVNEIGSYRCECQAGFRLSADGHSCQDIDECLNYNGGCQHKCVNTPGSFQCLCNLGDELNPDGLTCSRSTKYIRDEGFDTSQAIIMGSPGQNRRQINANTRVQESGVQVFSRKRIPVDSSGHPCPAGRFGDDCQLTCSHCENGGRCNRDLTGCDCPSGYQGLTCHDMCAPNRWGFGCRELCDCMEGIPCDPNSGICKCPVGRHGDKCEIAGCQPGYWGRDCDRICPDHCATNQCERDTGQCTCAPGTYGAQCHLSCPEGTWGEMCQKSCSKECRGGKTRGLVSVYVSPVTDHQNVYYHVLVDTLGWIVDRLVLSVQEDVIPSVGNVPSSARPENKDLDVNRIATRATGVPIVVNDASVGSIRTDSLSHVTHVRANVSVKPAIGVQDVTFDVNRGPTDRGVRKSASVALAQQLVILLLGYAIVRMEPWVPNVVCKTIALLRTMNQPVHLEDGDQNVQMSVTAFTVWNAINRPDYVCASPGTMGPGAMKNAPQVSTDRIVLKLALVNMGRVTTSPVLVSVSQDGEICIATDFVLQVSMVSTVSTGVSVQMAQNVTHKPVLAVVPQVGMEPLVIVPVLRVGMVKAARKPVTVLQTFQESPVTELPDTVFVHRDELDPVVQIPVLKDYGVMAVFVRAHVFEPQPVTHPLDDASVVMDGMERRVNYPVLMADGVRNVSGSANARWMDMEAEVVVVIASQALVNAQRDTMDRSAETDVLRESMGLTASSAATVVKWARFVMGSQEPATVLLDGPELLVNSHVQMDITVWNVNSAAPAHLIDPATMKPERADVRQQLMDHSYNCPEDRWGEDCANICDCHQKNPNMICDPVDGSCHCRPGWQGPNCVSRCPAGFFGSKCQYECKCENQGVCHPDNGTCICAPGFYGERCSLPCPNGFYGRQCKQRCECIHREACHGVTGQCYCAAGYRGRHCEETCPRGSFGPECKFECPVCNMKSPGEIESTDTTLRPKVDWSQPGSRQELRIGVRTSSVVATMWRRPGDIGDVTCHPQTGECPCPPGTHGPGCEAKCPSGRFGPRCSQVCTCPQGATCSPVTGSCECPAGYYGPLCQYTCPPGYYGKGCAQVCDCYNTQPSVCDTVTGVCHCKPGYMGDRCEQICPQGYHGEMCAKACHQCEHCHFETGQCLCELGKEGETCGGTCPNGQFGAQCSETCNCRNGATCLPSTGMCQCPSWLIGPDCGLQAECPFRTRKVVARWPKWLLEGGFADRKGCGSNPTSASRLPLSRLGQPGRIPALVLPSGSTASKGCYS</sequence>
<evidence type="ECO:0000313" key="20">
    <source>
        <dbReference type="Proteomes" id="UP000054324"/>
    </source>
</evidence>
<feature type="domain" description="EGF-like" evidence="16">
    <location>
        <begin position="492"/>
        <end position="532"/>
    </location>
</feature>
<dbReference type="Pfam" id="PF12662">
    <property type="entry name" value="cEGF"/>
    <property type="match status" value="3"/>
</dbReference>
<dbReference type="Gene3D" id="2.170.300.10">
    <property type="entry name" value="Tie2 ligand-binding domain superfamily"/>
    <property type="match status" value="4"/>
</dbReference>
<dbReference type="InterPro" id="IPR009030">
    <property type="entry name" value="Growth_fac_rcpt_cys_sf"/>
</dbReference>
<dbReference type="PROSITE" id="PS50026">
    <property type="entry name" value="EGF_3"/>
    <property type="match status" value="7"/>
</dbReference>
<dbReference type="InterPro" id="IPR000152">
    <property type="entry name" value="EGF-type_Asp/Asn_hydroxyl_site"/>
</dbReference>
<evidence type="ECO:0000256" key="2">
    <source>
        <dbReference type="ARBA" id="ARBA00022536"/>
    </source>
</evidence>
<dbReference type="CDD" id="cd00055">
    <property type="entry name" value="EGF_Lam"/>
    <property type="match status" value="2"/>
</dbReference>
<dbReference type="KEGG" id="ovi:T265_13791"/>
<dbReference type="InterPro" id="IPR002049">
    <property type="entry name" value="LE_dom"/>
</dbReference>
<dbReference type="FunFam" id="2.10.25.10:FF:000009">
    <property type="entry name" value="Low-density lipoprotein receptor isoform 1"/>
    <property type="match status" value="1"/>
</dbReference>
<dbReference type="SUPFAM" id="SSF57184">
    <property type="entry name" value="Growth factor receptor domain"/>
    <property type="match status" value="3"/>
</dbReference>
<reference evidence="19 20" key="1">
    <citation type="submission" date="2013-11" db="EMBL/GenBank/DDBJ databases">
        <title>Opisthorchis viverrini - life in the bile duct.</title>
        <authorList>
            <person name="Young N.D."/>
            <person name="Nagarajan N."/>
            <person name="Lin S.J."/>
            <person name="Korhonen P.K."/>
            <person name="Jex A.R."/>
            <person name="Hall R.S."/>
            <person name="Safavi-Hemami H."/>
            <person name="Kaewkong W."/>
            <person name="Bertrand D."/>
            <person name="Gao S."/>
            <person name="Seet Q."/>
            <person name="Wongkham S."/>
            <person name="Teh B.T."/>
            <person name="Wongkham C."/>
            <person name="Intapan P.M."/>
            <person name="Maleewong W."/>
            <person name="Yang X."/>
            <person name="Hu M."/>
            <person name="Wang Z."/>
            <person name="Hofmann A."/>
            <person name="Sternberg P.W."/>
            <person name="Tan P."/>
            <person name="Wang J."/>
            <person name="Gasser R.B."/>
        </authorList>
    </citation>
    <scope>NUCLEOTIDE SEQUENCE [LARGE SCALE GENOMIC DNA]</scope>
</reference>
<evidence type="ECO:0000259" key="18">
    <source>
        <dbReference type="PROSITE" id="PS51041"/>
    </source>
</evidence>
<dbReference type="GO" id="GO:0016020">
    <property type="term" value="C:membrane"/>
    <property type="evidence" value="ECO:0007669"/>
    <property type="project" value="UniProtKB-SubCell"/>
</dbReference>
<feature type="domain" description="EGF-like" evidence="16">
    <location>
        <begin position="1318"/>
        <end position="1348"/>
    </location>
</feature>
<comment type="subcellular location">
    <subcellularLocation>
        <location evidence="1">Membrane</location>
        <topology evidence="1">Single-pass type I membrane protein</topology>
    </subcellularLocation>
</comment>
<dbReference type="InterPro" id="IPR000742">
    <property type="entry name" value="EGF"/>
</dbReference>
<keyword evidence="8" id="KW-0472">Membrane</keyword>
<keyword evidence="4" id="KW-0812">Transmembrane</keyword>
<feature type="chain" id="PRO_5001705478" description="EGF-like domain protein" evidence="15">
    <location>
        <begin position="25"/>
        <end position="1725"/>
    </location>
</feature>
<dbReference type="GeneID" id="20327958"/>
<dbReference type="EMBL" id="KL596722">
    <property type="protein sequence ID" value="KER27464.1"/>
    <property type="molecule type" value="Genomic_DNA"/>
</dbReference>
<name>A0A075AF85_OPIVI</name>
<evidence type="ECO:0000256" key="7">
    <source>
        <dbReference type="ARBA" id="ARBA00022989"/>
    </source>
</evidence>
<evidence type="ECO:0000256" key="11">
    <source>
        <dbReference type="ARBA" id="ARBA00023180"/>
    </source>
</evidence>
<evidence type="ECO:0000256" key="10">
    <source>
        <dbReference type="ARBA" id="ARBA00023170"/>
    </source>
</evidence>
<dbReference type="PRINTS" id="PR01983">
    <property type="entry name" value="NOTCH"/>
</dbReference>
<dbReference type="SMART" id="SM00181">
    <property type="entry name" value="EGF"/>
    <property type="match status" value="20"/>
</dbReference>
<organism evidence="19 20">
    <name type="scientific">Opisthorchis viverrini</name>
    <name type="common">Southeast Asian liver fluke</name>
    <dbReference type="NCBI Taxonomy" id="6198"/>
    <lineage>
        <taxon>Eukaryota</taxon>
        <taxon>Metazoa</taxon>
        <taxon>Spiralia</taxon>
        <taxon>Lophotrochozoa</taxon>
        <taxon>Platyhelminthes</taxon>
        <taxon>Trematoda</taxon>
        <taxon>Digenea</taxon>
        <taxon>Opisthorchiida</taxon>
        <taxon>Opisthorchiata</taxon>
        <taxon>Opisthorchiidae</taxon>
        <taxon>Opisthorchis</taxon>
    </lineage>
</organism>
<dbReference type="InterPro" id="IPR011489">
    <property type="entry name" value="EMI_domain"/>
</dbReference>
<accession>A0A075AF85</accession>
<dbReference type="PRINTS" id="PR00011">
    <property type="entry name" value="EGFLAMININ"/>
</dbReference>
<protein>
    <recommendedName>
        <fullName evidence="21">EGF-like domain protein</fullName>
    </recommendedName>
</protein>
<feature type="disulfide bond" evidence="13">
    <location>
        <begin position="1562"/>
        <end position="1571"/>
    </location>
</feature>
<gene>
    <name evidence="19" type="ORF">T265_13791</name>
</gene>
<dbReference type="CTD" id="20327958"/>
<dbReference type="InterPro" id="IPR001881">
    <property type="entry name" value="EGF-like_Ca-bd_dom"/>
</dbReference>
<dbReference type="InterPro" id="IPR026823">
    <property type="entry name" value="cEGF"/>
</dbReference>
<keyword evidence="13" id="KW-0424">Laminin EGF-like domain</keyword>
<feature type="domain" description="Laminin EGF-like" evidence="17">
    <location>
        <begin position="1543"/>
        <end position="1586"/>
    </location>
</feature>
<dbReference type="Pfam" id="PF14670">
    <property type="entry name" value="FXa_inhibition"/>
    <property type="match status" value="4"/>
</dbReference>
<evidence type="ECO:0000259" key="17">
    <source>
        <dbReference type="PROSITE" id="PS50027"/>
    </source>
</evidence>
<keyword evidence="20" id="KW-1185">Reference proteome</keyword>
<keyword evidence="2 12" id="KW-0245">EGF-like domain</keyword>
<dbReference type="GO" id="GO:0006897">
    <property type="term" value="P:endocytosis"/>
    <property type="evidence" value="ECO:0007669"/>
    <property type="project" value="UniProtKB-KW"/>
</dbReference>
<evidence type="ECO:0000256" key="13">
    <source>
        <dbReference type="PROSITE-ProRule" id="PRU00460"/>
    </source>
</evidence>
<evidence type="ECO:0008006" key="21">
    <source>
        <dbReference type="Google" id="ProtNLM"/>
    </source>
</evidence>
<evidence type="ECO:0000256" key="14">
    <source>
        <dbReference type="SAM" id="MobiDB-lite"/>
    </source>
</evidence>
<feature type="signal peptide" evidence="15">
    <location>
        <begin position="1"/>
        <end position="24"/>
    </location>
</feature>
<dbReference type="SMART" id="SM00180">
    <property type="entry name" value="EGF_Lam"/>
    <property type="match status" value="8"/>
</dbReference>
<dbReference type="STRING" id="6198.A0A075AF85"/>
<evidence type="ECO:0000256" key="1">
    <source>
        <dbReference type="ARBA" id="ARBA00004479"/>
    </source>
</evidence>
<feature type="domain" description="EGF-like" evidence="16">
    <location>
        <begin position="448"/>
        <end position="491"/>
    </location>
</feature>
<feature type="domain" description="EMI" evidence="18">
    <location>
        <begin position="67"/>
        <end position="149"/>
    </location>
</feature>
<dbReference type="FunFam" id="2.170.300.10:FF:000041">
    <property type="entry name" value="Tyrosine protein kinase receptor tie-1, putative"/>
    <property type="match status" value="2"/>
</dbReference>
<feature type="disulfide bond" evidence="12">
    <location>
        <begin position="1517"/>
        <end position="1526"/>
    </location>
</feature>
<proteinExistence type="predicted"/>
<dbReference type="PANTHER" id="PTHR24035">
    <property type="entry name" value="MULTIPLE EPIDERMAL GROWTH FACTOR-LIKE DOMAINS PROTEIN"/>
    <property type="match status" value="1"/>
</dbReference>
<dbReference type="GO" id="GO:0005509">
    <property type="term" value="F:calcium ion binding"/>
    <property type="evidence" value="ECO:0007669"/>
    <property type="project" value="InterPro"/>
</dbReference>
<dbReference type="Proteomes" id="UP000054324">
    <property type="component" value="Unassembled WGS sequence"/>
</dbReference>
<comment type="caution">
    <text evidence="12">Lacks conserved residue(s) required for the propagation of feature annotation.</text>
</comment>
<evidence type="ECO:0000256" key="15">
    <source>
        <dbReference type="SAM" id="SignalP"/>
    </source>
</evidence>
<keyword evidence="6" id="KW-0677">Repeat</keyword>
<dbReference type="PROSITE" id="PS00022">
    <property type="entry name" value="EGF_1"/>
    <property type="match status" value="6"/>
</dbReference>
<keyword evidence="3" id="KW-0254">Endocytosis</keyword>
<keyword evidence="5 15" id="KW-0732">Signal</keyword>
<dbReference type="RefSeq" id="XP_009168803.1">
    <property type="nucleotide sequence ID" value="XM_009170539.1"/>
</dbReference>
<feature type="domain" description="EGF-like" evidence="16">
    <location>
        <begin position="594"/>
        <end position="630"/>
    </location>
</feature>
<feature type="domain" description="EGF-like" evidence="16">
    <location>
        <begin position="360"/>
        <end position="400"/>
    </location>
</feature>
<dbReference type="PROSITE" id="PS00010">
    <property type="entry name" value="ASX_HYDROXYL"/>
    <property type="match status" value="3"/>
</dbReference>
<evidence type="ECO:0000256" key="12">
    <source>
        <dbReference type="PROSITE-ProRule" id="PRU00076"/>
    </source>
</evidence>
<dbReference type="InterPro" id="IPR052108">
    <property type="entry name" value="MEGF/SIB"/>
</dbReference>
<dbReference type="PROSITE" id="PS50027">
    <property type="entry name" value="EGF_LAM_2"/>
    <property type="match status" value="1"/>
</dbReference>
<feature type="domain" description="EGF-like" evidence="16">
    <location>
        <begin position="1492"/>
        <end position="1527"/>
    </location>
</feature>
<keyword evidence="10" id="KW-0675">Receptor</keyword>
<dbReference type="Pfam" id="PF00053">
    <property type="entry name" value="EGF_laminin"/>
    <property type="match status" value="2"/>
</dbReference>
<keyword evidence="11" id="KW-0325">Glycoprotein</keyword>
<evidence type="ECO:0000256" key="4">
    <source>
        <dbReference type="ARBA" id="ARBA00022692"/>
    </source>
</evidence>
<feature type="disulfide bond" evidence="12">
    <location>
        <begin position="620"/>
        <end position="629"/>
    </location>
</feature>
<evidence type="ECO:0000256" key="3">
    <source>
        <dbReference type="ARBA" id="ARBA00022583"/>
    </source>
</evidence>
<evidence type="ECO:0000256" key="8">
    <source>
        <dbReference type="ARBA" id="ARBA00023136"/>
    </source>
</evidence>
<feature type="region of interest" description="Disordered" evidence="14">
    <location>
        <begin position="53"/>
        <end position="77"/>
    </location>
</feature>
<feature type="disulfide bond" evidence="12">
    <location>
        <begin position="1338"/>
        <end position="1347"/>
    </location>
</feature>
<dbReference type="PANTHER" id="PTHR24035:SF109">
    <property type="entry name" value="PROTEIN DRAPER"/>
    <property type="match status" value="1"/>
</dbReference>
<dbReference type="OrthoDB" id="409374at2759"/>
<evidence type="ECO:0000313" key="19">
    <source>
        <dbReference type="EMBL" id="KER27464.1"/>
    </source>
</evidence>
<dbReference type="PROSITE" id="PS01186">
    <property type="entry name" value="EGF_2"/>
    <property type="match status" value="5"/>
</dbReference>
<evidence type="ECO:0000256" key="5">
    <source>
        <dbReference type="ARBA" id="ARBA00022729"/>
    </source>
</evidence>
<dbReference type="PROSITE" id="PS01187">
    <property type="entry name" value="EGF_CA"/>
    <property type="match status" value="3"/>
</dbReference>
<evidence type="ECO:0000259" key="16">
    <source>
        <dbReference type="PROSITE" id="PS50026"/>
    </source>
</evidence>
<dbReference type="InterPro" id="IPR018097">
    <property type="entry name" value="EGF_Ca-bd_CS"/>
</dbReference>
<feature type="disulfide bond" evidence="12">
    <location>
        <begin position="180"/>
        <end position="189"/>
    </location>
</feature>
<keyword evidence="7" id="KW-1133">Transmembrane helix</keyword>
<dbReference type="Gene3D" id="2.10.25.10">
    <property type="entry name" value="Laminin"/>
    <property type="match status" value="9"/>
</dbReference>
<evidence type="ECO:0000256" key="9">
    <source>
        <dbReference type="ARBA" id="ARBA00023157"/>
    </source>
</evidence>